<keyword evidence="2" id="KW-1185">Reference proteome</keyword>
<dbReference type="OrthoDB" id="369426at2"/>
<dbReference type="KEGG" id="slr:L21SP2_3041"/>
<accession>V5WL53</accession>
<dbReference type="PATRIC" id="fig|1307761.3.peg.3030"/>
<reference evidence="1 2" key="1">
    <citation type="journal article" date="2015" name="Stand. Genomic Sci.">
        <title>Complete genome sequence and description of Salinispira pacifica gen. nov., sp. nov., a novel spirochaete isolated form a hypersaline microbial mat.</title>
        <authorList>
            <person name="Ben Hania W."/>
            <person name="Joseph M."/>
            <person name="Schumann P."/>
            <person name="Bunk B."/>
            <person name="Fiebig A."/>
            <person name="Sproer C."/>
            <person name="Klenk H.P."/>
            <person name="Fardeau M.L."/>
            <person name="Spring S."/>
        </authorList>
    </citation>
    <scope>NUCLEOTIDE SEQUENCE [LARGE SCALE GENOMIC DNA]</scope>
    <source>
        <strain evidence="1 2">L21-RPul-D2</strain>
    </source>
</reference>
<organism evidence="1 2">
    <name type="scientific">Salinispira pacifica</name>
    <dbReference type="NCBI Taxonomy" id="1307761"/>
    <lineage>
        <taxon>Bacteria</taxon>
        <taxon>Pseudomonadati</taxon>
        <taxon>Spirochaetota</taxon>
        <taxon>Spirochaetia</taxon>
        <taxon>Spirochaetales</taxon>
        <taxon>Spirochaetaceae</taxon>
        <taxon>Salinispira</taxon>
    </lineage>
</organism>
<dbReference type="Proteomes" id="UP000018680">
    <property type="component" value="Chromosome"/>
</dbReference>
<proteinExistence type="predicted"/>
<gene>
    <name evidence="1" type="ORF">L21SP2_3041</name>
</gene>
<dbReference type="eggNOG" id="COG0776">
    <property type="taxonomic scope" value="Bacteria"/>
</dbReference>
<evidence type="ECO:0000313" key="2">
    <source>
        <dbReference type="Proteomes" id="UP000018680"/>
    </source>
</evidence>
<name>V5WL53_9SPIO</name>
<dbReference type="AlphaFoldDB" id="V5WL53"/>
<dbReference type="HOGENOM" id="CLU_1539094_0_0_12"/>
<evidence type="ECO:0000313" key="1">
    <source>
        <dbReference type="EMBL" id="AHC16385.1"/>
    </source>
</evidence>
<dbReference type="STRING" id="1307761.L21SP2_3041"/>
<dbReference type="RefSeq" id="WP_024269282.1">
    <property type="nucleotide sequence ID" value="NC_023035.1"/>
</dbReference>
<dbReference type="EMBL" id="CP006939">
    <property type="protein sequence ID" value="AHC16385.1"/>
    <property type="molecule type" value="Genomic_DNA"/>
</dbReference>
<protein>
    <submittedName>
        <fullName evidence="1">Uncharacterized protein</fullName>
    </submittedName>
</protein>
<sequence length="175" mass="19165">MGEQFDSVEKEIQEHLSKLVKTAEIAGDDPLEQLAGAWLEKQSAFFEQTKQREMEEVEELEEQDARGALILTYSGSLISLGPMGEDGREVEYVSIGLRQDVPESASAEHSNLSVDLKLGVAAEFSGGPITKSSPVYAIAVLKEDLSEDEGLEVLGDVTMMLTQDFVDINKTLIDE</sequence>